<keyword evidence="12" id="KW-1185">Reference proteome</keyword>
<feature type="transmembrane region" description="Helical" evidence="8">
    <location>
        <begin position="21"/>
        <end position="41"/>
    </location>
</feature>
<keyword evidence="8" id="KW-0812">Transmembrane</keyword>
<dbReference type="GO" id="GO:0007165">
    <property type="term" value="P:signal transduction"/>
    <property type="evidence" value="ECO:0007669"/>
    <property type="project" value="UniProtKB-KW"/>
</dbReference>
<dbReference type="PANTHER" id="PTHR32089:SF112">
    <property type="entry name" value="LYSOZYME-LIKE PROTEIN-RELATED"/>
    <property type="match status" value="1"/>
</dbReference>
<feature type="domain" description="Methyl-accepting transducer" evidence="9">
    <location>
        <begin position="285"/>
        <end position="535"/>
    </location>
</feature>
<evidence type="ECO:0000256" key="3">
    <source>
        <dbReference type="ARBA" id="ARBA00023136"/>
    </source>
</evidence>
<dbReference type="SMART" id="SM00283">
    <property type="entry name" value="MA"/>
    <property type="match status" value="1"/>
</dbReference>
<feature type="domain" description="HAMP" evidence="10">
    <location>
        <begin position="213"/>
        <end position="266"/>
    </location>
</feature>
<dbReference type="Gene3D" id="1.10.287.950">
    <property type="entry name" value="Methyl-accepting chemotaxis protein"/>
    <property type="match status" value="1"/>
</dbReference>
<comment type="subcellular location">
    <subcellularLocation>
        <location evidence="1">Cell membrane</location>
    </subcellularLocation>
</comment>
<evidence type="ECO:0000256" key="7">
    <source>
        <dbReference type="SAM" id="Coils"/>
    </source>
</evidence>
<evidence type="ECO:0000256" key="1">
    <source>
        <dbReference type="ARBA" id="ARBA00004236"/>
    </source>
</evidence>
<dbReference type="EMBL" id="BMLG01000030">
    <property type="protein sequence ID" value="GGM42630.1"/>
    <property type="molecule type" value="Genomic_DNA"/>
</dbReference>
<dbReference type="AlphaFoldDB" id="A0A917TX81"/>
<dbReference type="InterPro" id="IPR003660">
    <property type="entry name" value="HAMP_dom"/>
</dbReference>
<accession>A0A917TX81</accession>
<evidence type="ECO:0000313" key="11">
    <source>
        <dbReference type="EMBL" id="GGM42630.1"/>
    </source>
</evidence>
<dbReference type="GO" id="GO:0005886">
    <property type="term" value="C:plasma membrane"/>
    <property type="evidence" value="ECO:0007669"/>
    <property type="project" value="UniProtKB-SubCell"/>
</dbReference>
<dbReference type="CDD" id="cd11386">
    <property type="entry name" value="MCP_signal"/>
    <property type="match status" value="1"/>
</dbReference>
<keyword evidence="3 8" id="KW-0472">Membrane</keyword>
<dbReference type="Gene3D" id="6.10.340.10">
    <property type="match status" value="1"/>
</dbReference>
<evidence type="ECO:0000259" key="10">
    <source>
        <dbReference type="PROSITE" id="PS50885"/>
    </source>
</evidence>
<dbReference type="PROSITE" id="PS50885">
    <property type="entry name" value="HAMP"/>
    <property type="match status" value="1"/>
</dbReference>
<reference evidence="11" key="1">
    <citation type="journal article" date="2014" name="Int. J. Syst. Evol. Microbiol.">
        <title>Complete genome sequence of Corynebacterium casei LMG S-19264T (=DSM 44701T), isolated from a smear-ripened cheese.</title>
        <authorList>
            <consortium name="US DOE Joint Genome Institute (JGI-PGF)"/>
            <person name="Walter F."/>
            <person name="Albersmeier A."/>
            <person name="Kalinowski J."/>
            <person name="Ruckert C."/>
        </authorList>
    </citation>
    <scope>NUCLEOTIDE SEQUENCE</scope>
    <source>
        <strain evidence="11">CGMCC 1.6333</strain>
    </source>
</reference>
<protein>
    <submittedName>
        <fullName evidence="11">Sensory transducer protein YvaQ</fullName>
    </submittedName>
</protein>
<evidence type="ECO:0000256" key="2">
    <source>
        <dbReference type="ARBA" id="ARBA00022475"/>
    </source>
</evidence>
<name>A0A917TX81_9BACI</name>
<dbReference type="Pfam" id="PF00672">
    <property type="entry name" value="HAMP"/>
    <property type="match status" value="1"/>
</dbReference>
<dbReference type="SUPFAM" id="SSF58104">
    <property type="entry name" value="Methyl-accepting chemotaxis protein (MCP) signaling domain"/>
    <property type="match status" value="1"/>
</dbReference>
<evidence type="ECO:0000256" key="8">
    <source>
        <dbReference type="SAM" id="Phobius"/>
    </source>
</evidence>
<dbReference type="SMART" id="SM00304">
    <property type="entry name" value="HAMP"/>
    <property type="match status" value="1"/>
</dbReference>
<feature type="transmembrane region" description="Helical" evidence="8">
    <location>
        <begin position="190"/>
        <end position="212"/>
    </location>
</feature>
<evidence type="ECO:0000256" key="6">
    <source>
        <dbReference type="PROSITE-ProRule" id="PRU00284"/>
    </source>
</evidence>
<gene>
    <name evidence="11" type="primary">yvaQ</name>
    <name evidence="11" type="ORF">GCM10011351_30720</name>
</gene>
<dbReference type="OrthoDB" id="2168386at2"/>
<dbReference type="Proteomes" id="UP000618460">
    <property type="component" value="Unassembled WGS sequence"/>
</dbReference>
<evidence type="ECO:0000313" key="12">
    <source>
        <dbReference type="Proteomes" id="UP000618460"/>
    </source>
</evidence>
<keyword evidence="8" id="KW-1133">Transmembrane helix</keyword>
<keyword evidence="2" id="KW-1003">Cell membrane</keyword>
<organism evidence="11 12">
    <name type="scientific">Paraliobacillus quinghaiensis</name>
    <dbReference type="NCBI Taxonomy" id="470815"/>
    <lineage>
        <taxon>Bacteria</taxon>
        <taxon>Bacillati</taxon>
        <taxon>Bacillota</taxon>
        <taxon>Bacilli</taxon>
        <taxon>Bacillales</taxon>
        <taxon>Bacillaceae</taxon>
        <taxon>Paraliobacillus</taxon>
    </lineage>
</organism>
<dbReference type="PANTHER" id="PTHR32089">
    <property type="entry name" value="METHYL-ACCEPTING CHEMOTAXIS PROTEIN MCPB"/>
    <property type="match status" value="1"/>
</dbReference>
<evidence type="ECO:0000256" key="5">
    <source>
        <dbReference type="ARBA" id="ARBA00029447"/>
    </source>
</evidence>
<comment type="similarity">
    <text evidence="5">Belongs to the methyl-accepting chemotaxis (MCP) protein family.</text>
</comment>
<evidence type="ECO:0000256" key="4">
    <source>
        <dbReference type="ARBA" id="ARBA00023224"/>
    </source>
</evidence>
<dbReference type="PROSITE" id="PS50111">
    <property type="entry name" value="CHEMOTAXIS_TRANSDUC_2"/>
    <property type="match status" value="1"/>
</dbReference>
<comment type="caution">
    <text evidence="11">The sequence shown here is derived from an EMBL/GenBank/DDBJ whole genome shotgun (WGS) entry which is preliminary data.</text>
</comment>
<sequence length="572" mass="62597">MKFKNSKPRKLFKFKNIKAKLLIGFLTIIILTISFGIYNSISLNGINANSESIFEEDVPSLIVTQKLQLNISEQISLARAYTIYGYEAYIEQYDKLVKERGRLEEQLLQYDKSNEIQELIKNSAILEGNIREDVFALYDSDDQANIEANLNAMNALRDQIVRGYSDLVSVREVSVASKGKQLVGLANSSLLVGITITVAVTIFGIIIALVVASTITKPLRRVSQHMNLIANGDLSNESLEVTSDDEIGSLIVSTNKMQTNLSELVLEINSLSQSVAQRSKELTQSTYEVKEGSNQIASTMQELSSGAEAQANRAGELSTAMTIFAEKVSQANENGNEVNTSSEKVAELTNEGKQLMDSSIEQMTAIFKIVEASVNKVKGLDQQSKEISKLVGVIKDIAEQTNLLALNAAIEAARAGEHGKGFAVVADEVRKLAEQVSLSVEDITSIVANIQSESNDVTNSLENGYQEVQNGMNQVKLTGQTFEDIDFSLTEMIKRIRLITNNLTDIDENSMDMNRSIEDIAAVSEESAAGVEQTSASIEQTGTSMEEVALATDELANLTTKLNVSISRFKLK</sequence>
<dbReference type="Pfam" id="PF00015">
    <property type="entry name" value="MCPsignal"/>
    <property type="match status" value="1"/>
</dbReference>
<dbReference type="CDD" id="cd06225">
    <property type="entry name" value="HAMP"/>
    <property type="match status" value="1"/>
</dbReference>
<dbReference type="RefSeq" id="WP_117157178.1">
    <property type="nucleotide sequence ID" value="NZ_BMLG01000030.1"/>
</dbReference>
<keyword evidence="4 6" id="KW-0807">Transducer</keyword>
<evidence type="ECO:0000259" key="9">
    <source>
        <dbReference type="PROSITE" id="PS50111"/>
    </source>
</evidence>
<keyword evidence="7" id="KW-0175">Coiled coil</keyword>
<feature type="coiled-coil region" evidence="7">
    <location>
        <begin position="86"/>
        <end position="113"/>
    </location>
</feature>
<dbReference type="InterPro" id="IPR004089">
    <property type="entry name" value="MCPsignal_dom"/>
</dbReference>
<proteinExistence type="inferred from homology"/>
<reference evidence="11" key="2">
    <citation type="submission" date="2020-09" db="EMBL/GenBank/DDBJ databases">
        <authorList>
            <person name="Sun Q."/>
            <person name="Zhou Y."/>
        </authorList>
    </citation>
    <scope>NUCLEOTIDE SEQUENCE</scope>
    <source>
        <strain evidence="11">CGMCC 1.6333</strain>
    </source>
</reference>